<feature type="transmembrane region" description="Helical" evidence="9">
    <location>
        <begin position="696"/>
        <end position="718"/>
    </location>
</feature>
<keyword evidence="4" id="KW-1003">Cell membrane</keyword>
<evidence type="ECO:0000256" key="1">
    <source>
        <dbReference type="ARBA" id="ARBA00004651"/>
    </source>
</evidence>
<dbReference type="PROSITE" id="PS50195">
    <property type="entry name" value="PX"/>
    <property type="match status" value="1"/>
</dbReference>
<evidence type="ECO:0000313" key="11">
    <source>
        <dbReference type="EMBL" id="GMH57969.1"/>
    </source>
</evidence>
<evidence type="ECO:0000313" key="12">
    <source>
        <dbReference type="Proteomes" id="UP001165082"/>
    </source>
</evidence>
<dbReference type="Pfam" id="PF00787">
    <property type="entry name" value="PX"/>
    <property type="match status" value="1"/>
</dbReference>
<keyword evidence="7 9" id="KW-0472">Membrane</keyword>
<feature type="transmembrane region" description="Helical" evidence="9">
    <location>
        <begin position="907"/>
        <end position="927"/>
    </location>
</feature>
<dbReference type="InterPro" id="IPR001683">
    <property type="entry name" value="PX_dom"/>
</dbReference>
<feature type="transmembrane region" description="Helical" evidence="9">
    <location>
        <begin position="619"/>
        <end position="635"/>
    </location>
</feature>
<dbReference type="GO" id="GO:0015250">
    <property type="term" value="F:water channel activity"/>
    <property type="evidence" value="ECO:0007669"/>
    <property type="project" value="TreeGrafter"/>
</dbReference>
<dbReference type="GO" id="GO:0035091">
    <property type="term" value="F:phosphatidylinositol binding"/>
    <property type="evidence" value="ECO:0007669"/>
    <property type="project" value="InterPro"/>
</dbReference>
<feature type="compositionally biased region" description="Basic residues" evidence="8">
    <location>
        <begin position="7"/>
        <end position="18"/>
    </location>
</feature>
<dbReference type="InterPro" id="IPR000425">
    <property type="entry name" value="MIP"/>
</dbReference>
<accession>A0A9W6ZWX0</accession>
<feature type="transmembrane region" description="Helical" evidence="9">
    <location>
        <begin position="948"/>
        <end position="973"/>
    </location>
</feature>
<feature type="transmembrane region" description="Helical" evidence="9">
    <location>
        <begin position="1018"/>
        <end position="1036"/>
    </location>
</feature>
<dbReference type="PRINTS" id="PR00783">
    <property type="entry name" value="MINTRINSICP"/>
</dbReference>
<dbReference type="Gene3D" id="3.30.1520.10">
    <property type="entry name" value="Phox-like domain"/>
    <property type="match status" value="1"/>
</dbReference>
<dbReference type="InterPro" id="IPR034294">
    <property type="entry name" value="Aquaporin_transptr"/>
</dbReference>
<feature type="transmembrane region" description="Helical" evidence="9">
    <location>
        <begin position="129"/>
        <end position="150"/>
    </location>
</feature>
<proteinExistence type="inferred from homology"/>
<evidence type="ECO:0000256" key="2">
    <source>
        <dbReference type="ARBA" id="ARBA00006175"/>
    </source>
</evidence>
<feature type="region of interest" description="Disordered" evidence="8">
    <location>
        <begin position="1114"/>
        <end position="1143"/>
    </location>
</feature>
<dbReference type="AlphaFoldDB" id="A0A9W6ZWX0"/>
<evidence type="ECO:0000256" key="8">
    <source>
        <dbReference type="SAM" id="MobiDB-lite"/>
    </source>
</evidence>
<dbReference type="PANTHER" id="PTHR19139:SF199">
    <property type="entry name" value="MIP17260P"/>
    <property type="match status" value="1"/>
</dbReference>
<feature type="transmembrane region" description="Helical" evidence="9">
    <location>
        <begin position="835"/>
        <end position="855"/>
    </location>
</feature>
<dbReference type="PANTHER" id="PTHR19139">
    <property type="entry name" value="AQUAPORIN TRANSPORTER"/>
    <property type="match status" value="1"/>
</dbReference>
<evidence type="ECO:0000256" key="3">
    <source>
        <dbReference type="ARBA" id="ARBA00022448"/>
    </source>
</evidence>
<dbReference type="InterPro" id="IPR023271">
    <property type="entry name" value="Aquaporin-like"/>
</dbReference>
<dbReference type="OrthoDB" id="3222at2759"/>
<feature type="transmembrane region" description="Helical" evidence="9">
    <location>
        <begin position="738"/>
        <end position="759"/>
    </location>
</feature>
<sequence length="1143" mass="123490">MNNNTSKRQKQKKKKAASKAKSNNKENGGETLEMLDSEYSKLRSLGHKIPTPRPIAASEVAFGHNNDHLAHVDLEDEAFSSWYRKTAGMHTVRTWCENYQKHPYAWGALIMIHGVDEVSARLRSKVENYAVYSAVLLSASVVLLAMTEMNVRFREVNKSDEIIDMIMARIYLYSLCVSVASHLTSILLSMSFVNSLNEAGRDSDVIRMFGEGQGFLATLKCGQAFQIGLIALGVSIVDIIAINFEWYDGVVCFFVAGMIMRTLPSTANKLFGSSSLMFYWRFGRAEDNEDPFDLKVPLERVVLKSKISERLYGILSGRSDLGGALLKDRTKSLLIMVEDNNSYPILVTGREVRGQGSSRYVSFRLSLPANLHTTLADGSTLDYVNTRYSYVEALRTSLLQSFPALDLPMLDSKRLLGALSSSVVNQRTRIINNFLRTCQESDTIKASRQWGEFLRGQKPGDPPGTPRTPTNRELRGEGRSDAAPAPSLSENPAAVRGMSFGWLLENLGLNGAEQPDASAPLPEYTVEEGSAPPPQSPNTTRESISNDVDSDDEDDLETVVANGAAIPTPRQVMRQEYYRMVQEARGKSRPNRNLFIGTPEELEKGETFGKVMIRSMPPLTFEFIGCFFLGLVVNFVRSGPSSSLTSSATYLPPQLFTLCFAVTALTFSMGHVSGGHLNPAVTFAVWLRRHLTLPQMLAYVLFQFLGFLTAAVVAREVLGDILCPSEIRTPHAAGGLDTLNSFALSAIFMFSVCYTVLCTSTSSAQVGNSHFGLASGFALSVGMVASSFAGTGTTLNTSLDLAQVCGKFLYDPDFPSLSSFDGYAKFQGSGSDDTWYCAAGPAAGSLLAALVYRYVKVTAFTKRSHGCFNALFKAVAPYLVECMGTFMVAFTWLVIVPADRADDAGLANLAVVYMGMTGAMSYAGGFVSGGHFNPAVTFAVALQGRLPVVNFFGYVFSQLVGAAGAGTVVWQVFGKTPVPGIGDGVTEINGGVMEGLFSYLLVFVFLNCGASKSNRGNSFFGLSYGAVLYVSTTLIGRMTTGLVNPAIGIGAFAARNFWNSADGGYLSDLGDSWVSCGVPMAGALVAALTFRACEVGGMYLPCPSFCGCKGKHQRLGSGDGDDDSYDGMEMTDRMSDMQGGGGG</sequence>
<dbReference type="EMBL" id="BRXZ01003593">
    <property type="protein sequence ID" value="GMH57969.1"/>
    <property type="molecule type" value="Genomic_DNA"/>
</dbReference>
<reference evidence="11" key="1">
    <citation type="submission" date="2022-07" db="EMBL/GenBank/DDBJ databases">
        <title>Genome analysis of Parmales, a sister group of diatoms, reveals the evolutionary specialization of diatoms from phago-mixotrophs to photoautotrophs.</title>
        <authorList>
            <person name="Ban H."/>
            <person name="Sato S."/>
            <person name="Yoshikawa S."/>
            <person name="Kazumasa Y."/>
            <person name="Nakamura Y."/>
            <person name="Ichinomiya M."/>
            <person name="Saitoh K."/>
            <person name="Sato N."/>
            <person name="Blanc-Mathieu R."/>
            <person name="Endo H."/>
            <person name="Kuwata A."/>
            <person name="Ogata H."/>
        </authorList>
    </citation>
    <scope>NUCLEOTIDE SEQUENCE</scope>
</reference>
<evidence type="ECO:0000256" key="5">
    <source>
        <dbReference type="ARBA" id="ARBA00022692"/>
    </source>
</evidence>
<dbReference type="Pfam" id="PF00230">
    <property type="entry name" value="MIP"/>
    <property type="match status" value="2"/>
</dbReference>
<evidence type="ECO:0000256" key="9">
    <source>
        <dbReference type="SAM" id="Phobius"/>
    </source>
</evidence>
<comment type="caution">
    <text evidence="11">The sequence shown here is derived from an EMBL/GenBank/DDBJ whole genome shotgun (WGS) entry which is preliminary data.</text>
</comment>
<feature type="transmembrane region" description="Helical" evidence="9">
    <location>
        <begin position="771"/>
        <end position="789"/>
    </location>
</feature>
<feature type="region of interest" description="Disordered" evidence="8">
    <location>
        <begin position="453"/>
        <end position="492"/>
    </location>
</feature>
<keyword evidence="3" id="KW-0813">Transport</keyword>
<keyword evidence="6 9" id="KW-1133">Transmembrane helix</keyword>
<dbReference type="Gene3D" id="1.20.1080.10">
    <property type="entry name" value="Glycerol uptake facilitator protein"/>
    <property type="match status" value="2"/>
</dbReference>
<dbReference type="GO" id="GO:0005886">
    <property type="term" value="C:plasma membrane"/>
    <property type="evidence" value="ECO:0007669"/>
    <property type="project" value="UniProtKB-SubCell"/>
</dbReference>
<dbReference type="SUPFAM" id="SSF64268">
    <property type="entry name" value="PX domain"/>
    <property type="match status" value="1"/>
</dbReference>
<feature type="transmembrane region" description="Helical" evidence="9">
    <location>
        <begin position="875"/>
        <end position="895"/>
    </location>
</feature>
<keyword evidence="5 9" id="KW-0812">Transmembrane</keyword>
<comment type="similarity">
    <text evidence="2">Belongs to the MIP/aquaporin (TC 1.A.8) family.</text>
</comment>
<feature type="transmembrane region" description="Helical" evidence="9">
    <location>
        <begin position="988"/>
        <end position="1006"/>
    </location>
</feature>
<dbReference type="SUPFAM" id="SSF81338">
    <property type="entry name" value="Aquaporin-like"/>
    <property type="match status" value="2"/>
</dbReference>
<dbReference type="InterPro" id="IPR022357">
    <property type="entry name" value="MIP_CS"/>
</dbReference>
<feature type="region of interest" description="Disordered" evidence="8">
    <location>
        <begin position="1"/>
        <end position="32"/>
    </location>
</feature>
<evidence type="ECO:0000256" key="4">
    <source>
        <dbReference type="ARBA" id="ARBA00022475"/>
    </source>
</evidence>
<organism evidence="11 12">
    <name type="scientific">Triparma retinervis</name>
    <dbReference type="NCBI Taxonomy" id="2557542"/>
    <lineage>
        <taxon>Eukaryota</taxon>
        <taxon>Sar</taxon>
        <taxon>Stramenopiles</taxon>
        <taxon>Ochrophyta</taxon>
        <taxon>Bolidophyceae</taxon>
        <taxon>Parmales</taxon>
        <taxon>Triparmaceae</taxon>
        <taxon>Triparma</taxon>
    </lineage>
</organism>
<evidence type="ECO:0000256" key="6">
    <source>
        <dbReference type="ARBA" id="ARBA00022989"/>
    </source>
</evidence>
<keyword evidence="12" id="KW-1185">Reference proteome</keyword>
<feature type="region of interest" description="Disordered" evidence="8">
    <location>
        <begin position="511"/>
        <end position="554"/>
    </location>
</feature>
<gene>
    <name evidence="11" type="ORF">TrRE_jg490</name>
</gene>
<feature type="domain" description="PX" evidence="10">
    <location>
        <begin position="341"/>
        <end position="461"/>
    </location>
</feature>
<evidence type="ECO:0000259" key="10">
    <source>
        <dbReference type="PROSITE" id="PS50195"/>
    </source>
</evidence>
<feature type="compositionally biased region" description="Basic and acidic residues" evidence="8">
    <location>
        <begin position="470"/>
        <end position="480"/>
    </location>
</feature>
<feature type="non-terminal residue" evidence="11">
    <location>
        <position position="1143"/>
    </location>
</feature>
<evidence type="ECO:0000256" key="7">
    <source>
        <dbReference type="ARBA" id="ARBA00023136"/>
    </source>
</evidence>
<dbReference type="Proteomes" id="UP001165082">
    <property type="component" value="Unassembled WGS sequence"/>
</dbReference>
<protein>
    <recommendedName>
        <fullName evidence="10">PX domain-containing protein</fullName>
    </recommendedName>
</protein>
<comment type="subcellular location">
    <subcellularLocation>
        <location evidence="1">Cell membrane</location>
        <topology evidence="1">Multi-pass membrane protein</topology>
    </subcellularLocation>
</comment>
<name>A0A9W6ZWX0_9STRA</name>
<feature type="transmembrane region" description="Helical" evidence="9">
    <location>
        <begin position="655"/>
        <end position="675"/>
    </location>
</feature>
<dbReference type="InterPro" id="IPR036871">
    <property type="entry name" value="PX_dom_sf"/>
</dbReference>
<dbReference type="PROSITE" id="PS00221">
    <property type="entry name" value="MIP"/>
    <property type="match status" value="2"/>
</dbReference>
<feature type="transmembrane region" description="Helical" evidence="9">
    <location>
        <begin position="170"/>
        <end position="193"/>
    </location>
</feature>